<dbReference type="InterPro" id="IPR032508">
    <property type="entry name" value="FecR_C"/>
</dbReference>
<dbReference type="PANTHER" id="PTHR30273:SF2">
    <property type="entry name" value="PROTEIN FECR"/>
    <property type="match status" value="1"/>
</dbReference>
<evidence type="ECO:0000256" key="1">
    <source>
        <dbReference type="SAM" id="Phobius"/>
    </source>
</evidence>
<sequence>MKNIASIVANYLLKKTSREERENLADWENRSPQNKAFLKSMEDYWNQTGEEYKLNPRIEIARQRILARMNADQAKQQRLKPISYLLRIAAAAILIVAVAGISVYIANETGFFSQNNWVVVSTDAGQQSKITLPDGTEVWLNAATEVSYCANQDYRRVKLTGEAYFEVEHAPDFPFVVETKDVAIRVLGTKFSVSHYPESKITEASLLTGKITASALQSNENVAIVPGQKIAYDAEIKEFVKTALKGKNHVAWRYGILVFDNESFNDLIQKLERYYAVDFIYEESDFEDIHYTGTLDNLSIEKVLEFINLTIPVAYEIDNKTINLNSK</sequence>
<reference evidence="5" key="1">
    <citation type="submission" date="2015-07" db="EMBL/GenBank/DDBJ databases">
        <title>Genome sequencing of Sunxiuqinia dokdonensis strain SK.</title>
        <authorList>
            <person name="Ahn S."/>
            <person name="Kim B.-C."/>
        </authorList>
    </citation>
    <scope>NUCLEOTIDE SEQUENCE [LARGE SCALE GENOMIC DNA]</scope>
    <source>
        <strain evidence="5">SK</strain>
    </source>
</reference>
<dbReference type="Gene3D" id="3.55.50.30">
    <property type="match status" value="1"/>
</dbReference>
<dbReference type="AlphaFoldDB" id="A0A0L8VCC2"/>
<dbReference type="Proteomes" id="UP000036958">
    <property type="component" value="Unassembled WGS sequence"/>
</dbReference>
<keyword evidence="1" id="KW-0812">Transmembrane</keyword>
<dbReference type="PANTHER" id="PTHR30273">
    <property type="entry name" value="PERIPLASMIC SIGNAL SENSOR AND SIGMA FACTOR ACTIVATOR FECR-RELATED"/>
    <property type="match status" value="1"/>
</dbReference>
<dbReference type="OrthoDB" id="1523735at2"/>
<dbReference type="RefSeq" id="WP_053180403.1">
    <property type="nucleotide sequence ID" value="NZ_LGIA01000045.1"/>
</dbReference>
<proteinExistence type="predicted"/>
<evidence type="ECO:0000313" key="4">
    <source>
        <dbReference type="EMBL" id="KOH46099.1"/>
    </source>
</evidence>
<evidence type="ECO:0000259" key="2">
    <source>
        <dbReference type="Pfam" id="PF04773"/>
    </source>
</evidence>
<keyword evidence="5" id="KW-1185">Reference proteome</keyword>
<dbReference type="PIRSF" id="PIRSF018266">
    <property type="entry name" value="FecR"/>
    <property type="match status" value="1"/>
</dbReference>
<dbReference type="Pfam" id="PF04773">
    <property type="entry name" value="FecR"/>
    <property type="match status" value="1"/>
</dbReference>
<dbReference type="Gene3D" id="2.60.120.1440">
    <property type="match status" value="1"/>
</dbReference>
<protein>
    <recommendedName>
        <fullName evidence="6">FecR protein domain-containing protein</fullName>
    </recommendedName>
</protein>
<feature type="domain" description="Protein FecR C-terminal" evidence="3">
    <location>
        <begin position="257"/>
        <end position="322"/>
    </location>
</feature>
<dbReference type="EMBL" id="LGIA01000045">
    <property type="protein sequence ID" value="KOH46099.1"/>
    <property type="molecule type" value="Genomic_DNA"/>
</dbReference>
<feature type="transmembrane region" description="Helical" evidence="1">
    <location>
        <begin position="84"/>
        <end position="106"/>
    </location>
</feature>
<keyword evidence="1" id="KW-1133">Transmembrane helix</keyword>
<keyword evidence="1" id="KW-0472">Membrane</keyword>
<organism evidence="4 5">
    <name type="scientific">Sunxiuqinia dokdonensis</name>
    <dbReference type="NCBI Taxonomy" id="1409788"/>
    <lineage>
        <taxon>Bacteria</taxon>
        <taxon>Pseudomonadati</taxon>
        <taxon>Bacteroidota</taxon>
        <taxon>Bacteroidia</taxon>
        <taxon>Marinilabiliales</taxon>
        <taxon>Prolixibacteraceae</taxon>
        <taxon>Sunxiuqinia</taxon>
    </lineage>
</organism>
<gene>
    <name evidence="4" type="ORF">NC99_10630</name>
</gene>
<evidence type="ECO:0008006" key="6">
    <source>
        <dbReference type="Google" id="ProtNLM"/>
    </source>
</evidence>
<dbReference type="InterPro" id="IPR012373">
    <property type="entry name" value="Ferrdict_sens_TM"/>
</dbReference>
<name>A0A0L8VCC2_9BACT</name>
<dbReference type="GO" id="GO:0016989">
    <property type="term" value="F:sigma factor antagonist activity"/>
    <property type="evidence" value="ECO:0007669"/>
    <property type="project" value="TreeGrafter"/>
</dbReference>
<evidence type="ECO:0000313" key="5">
    <source>
        <dbReference type="Proteomes" id="UP000036958"/>
    </source>
</evidence>
<evidence type="ECO:0000259" key="3">
    <source>
        <dbReference type="Pfam" id="PF16344"/>
    </source>
</evidence>
<dbReference type="InterPro" id="IPR006860">
    <property type="entry name" value="FecR"/>
</dbReference>
<dbReference type="Pfam" id="PF16344">
    <property type="entry name" value="FecR_C"/>
    <property type="match status" value="1"/>
</dbReference>
<comment type="caution">
    <text evidence="4">The sequence shown here is derived from an EMBL/GenBank/DDBJ whole genome shotgun (WGS) entry which is preliminary data.</text>
</comment>
<feature type="domain" description="FecR protein" evidence="2">
    <location>
        <begin position="119"/>
        <end position="211"/>
    </location>
</feature>
<dbReference type="STRING" id="1409788.NC99_10630"/>
<accession>A0A0L8VCC2</accession>